<evidence type="ECO:0000256" key="1">
    <source>
        <dbReference type="PROSITE-ProRule" id="PRU00409"/>
    </source>
</evidence>
<dbReference type="PANTHER" id="PTHR21621:SF0">
    <property type="entry name" value="BETA-CITRYLGLUTAMATE SYNTHASE B-RELATED"/>
    <property type="match status" value="1"/>
</dbReference>
<dbReference type="GO" id="GO:0018169">
    <property type="term" value="F:ribosomal S6-glutamic acid ligase activity"/>
    <property type="evidence" value="ECO:0007669"/>
    <property type="project" value="TreeGrafter"/>
</dbReference>
<dbReference type="GO" id="GO:0046872">
    <property type="term" value="F:metal ion binding"/>
    <property type="evidence" value="ECO:0007669"/>
    <property type="project" value="InterPro"/>
</dbReference>
<dbReference type="Gene3D" id="3.30.470.20">
    <property type="entry name" value="ATP-grasp fold, B domain"/>
    <property type="match status" value="2"/>
</dbReference>
<dbReference type="PANTHER" id="PTHR21621">
    <property type="entry name" value="RIBOSOMAL PROTEIN S6 MODIFICATION PROTEIN"/>
    <property type="match status" value="1"/>
</dbReference>
<dbReference type="InterPro" id="IPR011761">
    <property type="entry name" value="ATP-grasp"/>
</dbReference>
<dbReference type="Pfam" id="PF08443">
    <property type="entry name" value="RimK"/>
    <property type="match status" value="1"/>
</dbReference>
<sequence length="531" mass="59841">MTLTKPSRGLAHLDPNFVHEAQGDELCSYLIALEGWRRGLKLTWHAAGSEPFRSIKTWYDERPGKLFSLSDGDNEHFYFRSRGDAVTDSAVETGMDKEKTKTVLQTAGVPVPKGIVLDLTKSQEELQKSVEALSFPLVIKPLDGSFGKDVFTRIESWDHFFRVIDQISETANTYMCEEFVFGSEYRLYVVGNEVVSAIKRVPASVEGDGKLTVARLIEQKNTDRKQHPRLKNCLITIDDEIQEVLDKKGLSLKTVLPDGEALSLRSKSNISLGGEAVDCLDELSGEMKKTAVNAAHAVDGFAHGGVDMITEDHQNGAEAVVIEMNPTAQIGSSVFPSYGRGRDVPAKIVDYYFPKTRKMKEQENYMYFIYKDGLIPLETGVARKAEAPDVPRGFKGVELKVKNLTNKMTNIYYFKQQMMKKGIVGYLRSADGGKHGEMVVMSTPEKLSEWLDEIKETDYLFEIERVDVTHNTKHLYHTFDISGYVTNWKGVLREQTAAARKNKILNMMTSVYQLKSKIKIKRMFIKEETDA</sequence>
<reference evidence="4" key="1">
    <citation type="submission" date="2016-10" db="EMBL/GenBank/DDBJ databases">
        <authorList>
            <person name="de Groot N.N."/>
        </authorList>
    </citation>
    <scope>NUCLEOTIDE SEQUENCE [LARGE SCALE GENOMIC DNA]</scope>
    <source>
        <strain evidence="4">10nlg</strain>
    </source>
</reference>
<dbReference type="STRING" id="1464123.SAMN05444126_11173"/>
<dbReference type="GO" id="GO:0005737">
    <property type="term" value="C:cytoplasm"/>
    <property type="evidence" value="ECO:0007669"/>
    <property type="project" value="TreeGrafter"/>
</dbReference>
<evidence type="ECO:0000313" key="4">
    <source>
        <dbReference type="Proteomes" id="UP000199318"/>
    </source>
</evidence>
<organism evidence="3 4">
    <name type="scientific">Salisediminibacterium halotolerans</name>
    <dbReference type="NCBI Taxonomy" id="517425"/>
    <lineage>
        <taxon>Bacteria</taxon>
        <taxon>Bacillati</taxon>
        <taxon>Bacillota</taxon>
        <taxon>Bacilli</taxon>
        <taxon>Bacillales</taxon>
        <taxon>Bacillaceae</taxon>
        <taxon>Salisediminibacterium</taxon>
    </lineage>
</organism>
<dbReference type="SUPFAM" id="SSF56059">
    <property type="entry name" value="Glutathione synthetase ATP-binding domain-like"/>
    <property type="match status" value="1"/>
</dbReference>
<evidence type="ECO:0000313" key="3">
    <source>
        <dbReference type="EMBL" id="SES01651.1"/>
    </source>
</evidence>
<keyword evidence="4" id="KW-1185">Reference proteome</keyword>
<dbReference type="InterPro" id="IPR013815">
    <property type="entry name" value="ATP_grasp_subdomain_1"/>
</dbReference>
<dbReference type="PROSITE" id="PS50975">
    <property type="entry name" value="ATP_GRASP"/>
    <property type="match status" value="1"/>
</dbReference>
<comment type="caution">
    <text evidence="3">The sequence shown here is derived from an EMBL/GenBank/DDBJ whole genome shotgun (WGS) entry which is preliminary data.</text>
</comment>
<evidence type="ECO:0000259" key="2">
    <source>
        <dbReference type="PROSITE" id="PS50975"/>
    </source>
</evidence>
<proteinExistence type="predicted"/>
<keyword evidence="1" id="KW-0067">ATP-binding</keyword>
<dbReference type="EMBL" id="FOGV01000011">
    <property type="protein sequence ID" value="SES01651.1"/>
    <property type="molecule type" value="Genomic_DNA"/>
</dbReference>
<protein>
    <submittedName>
        <fullName evidence="3">D-alanine-D-alanine ligase</fullName>
    </submittedName>
</protein>
<dbReference type="Gene3D" id="3.30.1490.20">
    <property type="entry name" value="ATP-grasp fold, A domain"/>
    <property type="match status" value="1"/>
</dbReference>
<name>A0A1H9TX95_9BACI</name>
<feature type="domain" description="ATP-grasp" evidence="2">
    <location>
        <begin position="101"/>
        <end position="353"/>
    </location>
</feature>
<gene>
    <name evidence="3" type="ORF">SAMN05444126_11173</name>
</gene>
<dbReference type="OrthoDB" id="9803907at2"/>
<dbReference type="AlphaFoldDB" id="A0A1H9TX95"/>
<dbReference type="Proteomes" id="UP000199318">
    <property type="component" value="Unassembled WGS sequence"/>
</dbReference>
<keyword evidence="3" id="KW-0436">Ligase</keyword>
<dbReference type="InterPro" id="IPR013651">
    <property type="entry name" value="ATP-grasp_RimK-type"/>
</dbReference>
<keyword evidence="1" id="KW-0547">Nucleotide-binding</keyword>
<dbReference type="GO" id="GO:0009432">
    <property type="term" value="P:SOS response"/>
    <property type="evidence" value="ECO:0007669"/>
    <property type="project" value="TreeGrafter"/>
</dbReference>
<dbReference type="GO" id="GO:0005524">
    <property type="term" value="F:ATP binding"/>
    <property type="evidence" value="ECO:0007669"/>
    <property type="project" value="UniProtKB-UniRule"/>
</dbReference>
<accession>A0A1H9TX95</accession>